<dbReference type="EMBL" id="CAJPEX010000017">
    <property type="protein sequence ID" value="CAG0912460.1"/>
    <property type="molecule type" value="Genomic_DNA"/>
</dbReference>
<dbReference type="AlphaFoldDB" id="A0A7R9BER7"/>
<dbReference type="GO" id="GO:0000977">
    <property type="term" value="F:RNA polymerase II transcription regulatory region sequence-specific DNA binding"/>
    <property type="evidence" value="ECO:0007669"/>
    <property type="project" value="TreeGrafter"/>
</dbReference>
<dbReference type="InterPro" id="IPR050649">
    <property type="entry name" value="Paired_Homeobox_TFs"/>
</dbReference>
<evidence type="ECO:0000256" key="3">
    <source>
        <dbReference type="ARBA" id="ARBA00023155"/>
    </source>
</evidence>
<dbReference type="OrthoDB" id="6159439at2759"/>
<dbReference type="PANTHER" id="PTHR24329:SF543">
    <property type="entry name" value="FI01017P-RELATED"/>
    <property type="match status" value="1"/>
</dbReference>
<dbReference type="PROSITE" id="PS00027">
    <property type="entry name" value="HOMEOBOX_1"/>
    <property type="match status" value="1"/>
</dbReference>
<evidence type="ECO:0000256" key="6">
    <source>
        <dbReference type="RuleBase" id="RU000682"/>
    </source>
</evidence>
<feature type="compositionally biased region" description="Basic and acidic residues" evidence="7">
    <location>
        <begin position="86"/>
        <end position="108"/>
    </location>
</feature>
<feature type="DNA-binding region" description="Homeobox" evidence="5">
    <location>
        <begin position="144"/>
        <end position="203"/>
    </location>
</feature>
<evidence type="ECO:0000256" key="5">
    <source>
        <dbReference type="PROSITE-ProRule" id="PRU00108"/>
    </source>
</evidence>
<evidence type="ECO:0000256" key="7">
    <source>
        <dbReference type="SAM" id="MobiDB-lite"/>
    </source>
</evidence>
<dbReference type="Gene3D" id="1.10.10.60">
    <property type="entry name" value="Homeodomain-like"/>
    <property type="match status" value="1"/>
</dbReference>
<sequence>MHFNPSYGVDKLVWNNENTCIESMLRPECRVKLENWHKGSRNCITMFSARAEAQTDPRGSFHSIQVMLGLKQESLQFQPNPSTSIQDERQRPDSSGIKVEETSNEHRSCASKSHPPDLKCMGISSTVLSAKAKKGSNPTIQQKKKKTRTTFTAWQLAELEMAFERAPYPDVFAREELAYRLQLTEARVQVWFQNRRAKWRKREPPRKNVPSALNLSAAPAGGTRSASNYAGSASIMTPVIPETCTAQTLTTASLNSLPPFRAAFDPQGSFHQNYFPGPSCEASGSVVDSVISHSPKINRTQQRSGTVFLDPLVYSQHASDIMSEGTPGGNGCRFLMDQPIRSQLMHGFQASAAAAAATSLFILDQHNCSSKDNIAVFMPDQSNPNRSEGTVYCNEFSQSRFPTSGASQVLLAVNNYCLQQQATHVPEFGNSEQGTVQEEDSRATPTTMDALLH</sequence>
<keyword evidence="3 5" id="KW-0371">Homeobox</keyword>
<evidence type="ECO:0000256" key="2">
    <source>
        <dbReference type="ARBA" id="ARBA00023125"/>
    </source>
</evidence>
<dbReference type="CDD" id="cd00086">
    <property type="entry name" value="homeodomain"/>
    <property type="match status" value="1"/>
</dbReference>
<feature type="region of interest" description="Disordered" evidence="7">
    <location>
        <begin position="428"/>
        <end position="453"/>
    </location>
</feature>
<dbReference type="FunFam" id="1.10.10.60:FF:000679">
    <property type="entry name" value="Homeobox protein aristaless"/>
    <property type="match status" value="1"/>
</dbReference>
<evidence type="ECO:0000313" key="10">
    <source>
        <dbReference type="Proteomes" id="UP000678499"/>
    </source>
</evidence>
<keyword evidence="10" id="KW-1185">Reference proteome</keyword>
<comment type="subcellular location">
    <subcellularLocation>
        <location evidence="1 5 6">Nucleus</location>
    </subcellularLocation>
</comment>
<reference evidence="9" key="1">
    <citation type="submission" date="2020-11" db="EMBL/GenBank/DDBJ databases">
        <authorList>
            <person name="Tran Van P."/>
        </authorList>
    </citation>
    <scope>NUCLEOTIDE SEQUENCE</scope>
</reference>
<evidence type="ECO:0000313" key="9">
    <source>
        <dbReference type="EMBL" id="CAD7272308.1"/>
    </source>
</evidence>
<dbReference type="PANTHER" id="PTHR24329">
    <property type="entry name" value="HOMEOBOX PROTEIN ARISTALESS"/>
    <property type="match status" value="1"/>
</dbReference>
<protein>
    <recommendedName>
        <fullName evidence="8">Homeobox domain-containing protein</fullName>
    </recommendedName>
</protein>
<dbReference type="InterPro" id="IPR001356">
    <property type="entry name" value="HD"/>
</dbReference>
<accession>A0A7R9BER7</accession>
<evidence type="ECO:0000256" key="4">
    <source>
        <dbReference type="ARBA" id="ARBA00023242"/>
    </source>
</evidence>
<dbReference type="GO" id="GO:0000981">
    <property type="term" value="F:DNA-binding transcription factor activity, RNA polymerase II-specific"/>
    <property type="evidence" value="ECO:0007669"/>
    <property type="project" value="InterPro"/>
</dbReference>
<evidence type="ECO:0000256" key="1">
    <source>
        <dbReference type="ARBA" id="ARBA00004123"/>
    </source>
</evidence>
<feature type="domain" description="Homeobox" evidence="8">
    <location>
        <begin position="142"/>
        <end position="202"/>
    </location>
</feature>
<dbReference type="InterPro" id="IPR009057">
    <property type="entry name" value="Homeodomain-like_sf"/>
</dbReference>
<feature type="region of interest" description="Disordered" evidence="7">
    <location>
        <begin position="78"/>
        <end position="116"/>
    </location>
</feature>
<dbReference type="PROSITE" id="PS50071">
    <property type="entry name" value="HOMEOBOX_2"/>
    <property type="match status" value="1"/>
</dbReference>
<dbReference type="Proteomes" id="UP000678499">
    <property type="component" value="Unassembled WGS sequence"/>
</dbReference>
<proteinExistence type="predicted"/>
<dbReference type="SMART" id="SM00389">
    <property type="entry name" value="HOX"/>
    <property type="match status" value="1"/>
</dbReference>
<name>A0A7R9BER7_9CRUS</name>
<gene>
    <name evidence="9" type="ORF">NMOB1V02_LOCUS250</name>
</gene>
<dbReference type="InterPro" id="IPR017970">
    <property type="entry name" value="Homeobox_CS"/>
</dbReference>
<feature type="region of interest" description="Disordered" evidence="7">
    <location>
        <begin position="200"/>
        <end position="222"/>
    </location>
</feature>
<dbReference type="SUPFAM" id="SSF46689">
    <property type="entry name" value="Homeodomain-like"/>
    <property type="match status" value="1"/>
</dbReference>
<dbReference type="EMBL" id="OA882054">
    <property type="protein sequence ID" value="CAD7272308.1"/>
    <property type="molecule type" value="Genomic_DNA"/>
</dbReference>
<organism evidence="9">
    <name type="scientific">Notodromas monacha</name>
    <dbReference type="NCBI Taxonomy" id="399045"/>
    <lineage>
        <taxon>Eukaryota</taxon>
        <taxon>Metazoa</taxon>
        <taxon>Ecdysozoa</taxon>
        <taxon>Arthropoda</taxon>
        <taxon>Crustacea</taxon>
        <taxon>Oligostraca</taxon>
        <taxon>Ostracoda</taxon>
        <taxon>Podocopa</taxon>
        <taxon>Podocopida</taxon>
        <taxon>Cypridocopina</taxon>
        <taxon>Cypridoidea</taxon>
        <taxon>Cyprididae</taxon>
        <taxon>Notodromas</taxon>
    </lineage>
</organism>
<evidence type="ECO:0000259" key="8">
    <source>
        <dbReference type="PROSITE" id="PS50071"/>
    </source>
</evidence>
<keyword evidence="2 5" id="KW-0238">DNA-binding</keyword>
<dbReference type="GO" id="GO:0005634">
    <property type="term" value="C:nucleus"/>
    <property type="evidence" value="ECO:0007669"/>
    <property type="project" value="UniProtKB-SubCell"/>
</dbReference>
<dbReference type="Pfam" id="PF00046">
    <property type="entry name" value="Homeodomain"/>
    <property type="match status" value="1"/>
</dbReference>
<keyword evidence="4 5" id="KW-0539">Nucleus</keyword>